<reference evidence="2 3" key="1">
    <citation type="journal article" date="2021" name="BMC Genomics">
        <title>Datura genome reveals duplications of psychoactive alkaloid biosynthetic genes and high mutation rate following tissue culture.</title>
        <authorList>
            <person name="Rajewski A."/>
            <person name="Carter-House D."/>
            <person name="Stajich J."/>
            <person name="Litt A."/>
        </authorList>
    </citation>
    <scope>NUCLEOTIDE SEQUENCE [LARGE SCALE GENOMIC DNA]</scope>
    <source>
        <strain evidence="2">AR-01</strain>
    </source>
</reference>
<evidence type="ECO:0000313" key="3">
    <source>
        <dbReference type="Proteomes" id="UP000823775"/>
    </source>
</evidence>
<name>A0ABS8SBF9_DATST</name>
<sequence>MGEVMGLEDQRSQSRGHVSGWGVLTRRSKLGLRGLALNPSRPPPTALDKYYVEVLTKAGVILNNPPALMKKEDRRASSLTAVEEEKTIDESLTRALKKRRLVMSL</sequence>
<keyword evidence="3" id="KW-1185">Reference proteome</keyword>
<evidence type="ECO:0000256" key="1">
    <source>
        <dbReference type="SAM" id="MobiDB-lite"/>
    </source>
</evidence>
<protein>
    <submittedName>
        <fullName evidence="2">Uncharacterized protein</fullName>
    </submittedName>
</protein>
<dbReference type="EMBL" id="JACEIK010000385">
    <property type="protein sequence ID" value="MCD7456094.1"/>
    <property type="molecule type" value="Genomic_DNA"/>
</dbReference>
<proteinExistence type="predicted"/>
<accession>A0ABS8SBF9</accession>
<feature type="region of interest" description="Disordered" evidence="1">
    <location>
        <begin position="1"/>
        <end position="20"/>
    </location>
</feature>
<comment type="caution">
    <text evidence="2">The sequence shown here is derived from an EMBL/GenBank/DDBJ whole genome shotgun (WGS) entry which is preliminary data.</text>
</comment>
<organism evidence="2 3">
    <name type="scientific">Datura stramonium</name>
    <name type="common">Jimsonweed</name>
    <name type="synonym">Common thornapple</name>
    <dbReference type="NCBI Taxonomy" id="4076"/>
    <lineage>
        <taxon>Eukaryota</taxon>
        <taxon>Viridiplantae</taxon>
        <taxon>Streptophyta</taxon>
        <taxon>Embryophyta</taxon>
        <taxon>Tracheophyta</taxon>
        <taxon>Spermatophyta</taxon>
        <taxon>Magnoliopsida</taxon>
        <taxon>eudicotyledons</taxon>
        <taxon>Gunneridae</taxon>
        <taxon>Pentapetalae</taxon>
        <taxon>asterids</taxon>
        <taxon>lamiids</taxon>
        <taxon>Solanales</taxon>
        <taxon>Solanaceae</taxon>
        <taxon>Solanoideae</taxon>
        <taxon>Datureae</taxon>
        <taxon>Datura</taxon>
    </lineage>
</organism>
<dbReference type="Proteomes" id="UP000823775">
    <property type="component" value="Unassembled WGS sequence"/>
</dbReference>
<evidence type="ECO:0000313" key="2">
    <source>
        <dbReference type="EMBL" id="MCD7456094.1"/>
    </source>
</evidence>
<gene>
    <name evidence="2" type="ORF">HAX54_030621</name>
</gene>